<dbReference type="STRING" id="96773.Tchl_3431"/>
<name>A0A1L6FH27_9RHOO</name>
<dbReference type="AlphaFoldDB" id="A0A1L6FH27"/>
<dbReference type="EMBL" id="CP018839">
    <property type="protein sequence ID" value="APR06231.1"/>
    <property type="molecule type" value="Genomic_DNA"/>
</dbReference>
<dbReference type="Proteomes" id="UP000185739">
    <property type="component" value="Chromosome"/>
</dbReference>
<evidence type="ECO:0000259" key="2">
    <source>
        <dbReference type="Pfam" id="PF13817"/>
    </source>
</evidence>
<sequence length="156" mass="17113">MLSSRETVSTDALSGGNNRATALSLNACPYLATSFFRYRPQVSDSIEATTILTQRGVARALQHRWAHRDRQQRRRTSAAHGRPGAEEFPLLGLGCGGERAAAIYSLIGTAKLNGLDPEAYLRHVIGRIAEHPVNRVDDLLPWKVELKVLAPEQNSA</sequence>
<feature type="region of interest" description="Disordered" evidence="1">
    <location>
        <begin position="64"/>
        <end position="83"/>
    </location>
</feature>
<dbReference type="Pfam" id="PF13817">
    <property type="entry name" value="DDE_Tnp_IS66_C"/>
    <property type="match status" value="1"/>
</dbReference>
<feature type="domain" description="Transposase IS66 C-terminal" evidence="2">
    <location>
        <begin position="105"/>
        <end position="142"/>
    </location>
</feature>
<evidence type="ECO:0000313" key="3">
    <source>
        <dbReference type="EMBL" id="APR06231.1"/>
    </source>
</evidence>
<feature type="compositionally biased region" description="Basic residues" evidence="1">
    <location>
        <begin position="64"/>
        <end position="77"/>
    </location>
</feature>
<gene>
    <name evidence="3" type="ORF">Tchl_3431</name>
</gene>
<reference evidence="3 4" key="1">
    <citation type="submission" date="2016-12" db="EMBL/GenBank/DDBJ databases">
        <title>Complete genome sequence of Thauera chlorobenzoica, a Betaproteobacterium degrading haloaromatics anaerobically to CO2 and halides.</title>
        <authorList>
            <person name="Goris T."/>
            <person name="Mergelsberg M."/>
            <person name="Boll M."/>
        </authorList>
    </citation>
    <scope>NUCLEOTIDE SEQUENCE [LARGE SCALE GENOMIC DNA]</scope>
    <source>
        <strain evidence="3 4">3CB1</strain>
    </source>
</reference>
<dbReference type="InterPro" id="IPR039552">
    <property type="entry name" value="IS66_C"/>
</dbReference>
<evidence type="ECO:0000313" key="4">
    <source>
        <dbReference type="Proteomes" id="UP000185739"/>
    </source>
</evidence>
<evidence type="ECO:0000256" key="1">
    <source>
        <dbReference type="SAM" id="MobiDB-lite"/>
    </source>
</evidence>
<accession>A0A1L6FH27</accession>
<protein>
    <recommendedName>
        <fullName evidence="2">Transposase IS66 C-terminal domain-containing protein</fullName>
    </recommendedName>
</protein>
<dbReference type="KEGG" id="tcl:Tchl_3431"/>
<keyword evidence="4" id="KW-1185">Reference proteome</keyword>
<organism evidence="3 4">
    <name type="scientific">Thauera chlorobenzoica</name>
    <dbReference type="NCBI Taxonomy" id="96773"/>
    <lineage>
        <taxon>Bacteria</taxon>
        <taxon>Pseudomonadati</taxon>
        <taxon>Pseudomonadota</taxon>
        <taxon>Betaproteobacteria</taxon>
        <taxon>Rhodocyclales</taxon>
        <taxon>Zoogloeaceae</taxon>
        <taxon>Thauera</taxon>
    </lineage>
</organism>
<proteinExistence type="predicted"/>